<dbReference type="RefSeq" id="WP_345698338.1">
    <property type="nucleotide sequence ID" value="NZ_BAABIS010000001.1"/>
</dbReference>
<reference evidence="3" key="1">
    <citation type="journal article" date="2019" name="Int. J. Syst. Evol. Microbiol.">
        <title>The Global Catalogue of Microorganisms (GCM) 10K type strain sequencing project: providing services to taxonomists for standard genome sequencing and annotation.</title>
        <authorList>
            <consortium name="The Broad Institute Genomics Platform"/>
            <consortium name="The Broad Institute Genome Sequencing Center for Infectious Disease"/>
            <person name="Wu L."/>
            <person name="Ma J."/>
        </authorList>
    </citation>
    <scope>NUCLEOTIDE SEQUENCE [LARGE SCALE GENOMIC DNA]</scope>
    <source>
        <strain evidence="3">JCM 13006</strain>
    </source>
</reference>
<evidence type="ECO:0000313" key="2">
    <source>
        <dbReference type="EMBL" id="GAA4859348.1"/>
    </source>
</evidence>
<comment type="caution">
    <text evidence="2">The sequence shown here is derived from an EMBL/GenBank/DDBJ whole genome shotgun (WGS) entry which is preliminary data.</text>
</comment>
<evidence type="ECO:0000259" key="1">
    <source>
        <dbReference type="Pfam" id="PF13546"/>
    </source>
</evidence>
<dbReference type="PANTHER" id="PTHR33627:SF1">
    <property type="entry name" value="TRANSPOSASE"/>
    <property type="match status" value="1"/>
</dbReference>
<dbReference type="InterPro" id="IPR038721">
    <property type="entry name" value="IS701-like_DDE_dom"/>
</dbReference>
<dbReference type="Pfam" id="PF13546">
    <property type="entry name" value="DDE_5"/>
    <property type="match status" value="1"/>
</dbReference>
<keyword evidence="3" id="KW-1185">Reference proteome</keyword>
<gene>
    <name evidence="2" type="ORF">GCM10023235_41440</name>
</gene>
<name>A0ABP9DV79_9ACTN</name>
<dbReference type="PANTHER" id="PTHR33627">
    <property type="entry name" value="TRANSPOSASE"/>
    <property type="match status" value="1"/>
</dbReference>
<evidence type="ECO:0000313" key="3">
    <source>
        <dbReference type="Proteomes" id="UP001501752"/>
    </source>
</evidence>
<accession>A0ABP9DV79</accession>
<dbReference type="EMBL" id="BAABIS010000001">
    <property type="protein sequence ID" value="GAA4859348.1"/>
    <property type="molecule type" value="Genomic_DNA"/>
</dbReference>
<feature type="domain" description="Transposase IS701-like DDE" evidence="1">
    <location>
        <begin position="37"/>
        <end position="252"/>
    </location>
</feature>
<protein>
    <submittedName>
        <fullName evidence="2">Transposase</fullName>
    </submittedName>
</protein>
<dbReference type="Proteomes" id="UP001501752">
    <property type="component" value="Unassembled WGS sequence"/>
</dbReference>
<organism evidence="2 3">
    <name type="scientific">Kitasatospora terrestris</name>
    <dbReference type="NCBI Taxonomy" id="258051"/>
    <lineage>
        <taxon>Bacteria</taxon>
        <taxon>Bacillati</taxon>
        <taxon>Actinomycetota</taxon>
        <taxon>Actinomycetes</taxon>
        <taxon>Kitasatosporales</taxon>
        <taxon>Streptomycetaceae</taxon>
        <taxon>Kitasatospora</taxon>
    </lineage>
</organism>
<dbReference type="InterPro" id="IPR039365">
    <property type="entry name" value="IS701-like"/>
</dbReference>
<sequence length="407" mass="44229">MSGLTLYSREVQAPGHAPAPDHSHTHDVLLSELCSVLFASLPRSDQRHKGAQYLRGLLGAQGRKSIRNIATVVGGQAAEQSLHHFITSSTWDWGPVRQALAQHLARIAPPQAYVLRPMVIPKAGDHSVGVDRRFIPALGQVLNAQQAVGVWAASESFSCPINWRLHLPQTWLDSEPRRSQALIPEEVDAETVADCGLEAVLGLPARWGLPTRPVVLDARDADALRTVRRLRAERVPLLARINGSFPLLPATPIAGRPVEPTPAFQVMGAARDLRRPLVWSGHTGAVRTSLVAAVRVRVPGQSARTIPGLRGDELMLVGVGVPGRRWPSELWLTDLVDLQLSGLLRLGRLVDRVDRDFVQIADRVGVRDFAGRSFSGWHRHMSLASAAHAVVALGRGAMPDARFGHAS</sequence>
<proteinExistence type="predicted"/>